<dbReference type="PANTHER" id="PTHR43976:SF16">
    <property type="entry name" value="SHORT-CHAIN DEHYDROGENASE_REDUCTASE FAMILY PROTEIN"/>
    <property type="match status" value="1"/>
</dbReference>
<dbReference type="Pfam" id="PF00106">
    <property type="entry name" value="adh_short"/>
    <property type="match status" value="1"/>
</dbReference>
<accession>A0A366DZS9</accession>
<dbReference type="PRINTS" id="PR00081">
    <property type="entry name" value="GDHRDH"/>
</dbReference>
<dbReference type="NCBIfam" id="NF005065">
    <property type="entry name" value="PRK06482.1"/>
    <property type="match status" value="1"/>
</dbReference>
<dbReference type="AlphaFoldDB" id="A0A366DZS9"/>
<reference evidence="5 6" key="1">
    <citation type="submission" date="2018-06" db="EMBL/GenBank/DDBJ databases">
        <title>Genomic Encyclopedia of Type Strains, Phase IV (KMG-IV): sequencing the most valuable type-strain genomes for metagenomic binning, comparative biology and taxonomic classification.</title>
        <authorList>
            <person name="Goeker M."/>
        </authorList>
    </citation>
    <scope>NUCLEOTIDE SEQUENCE [LARGE SCALE GENOMIC DNA]</scope>
    <source>
        <strain evidence="5 6">DSM 25619</strain>
    </source>
</reference>
<keyword evidence="6" id="KW-1185">Reference proteome</keyword>
<evidence type="ECO:0000256" key="1">
    <source>
        <dbReference type="ARBA" id="ARBA00006484"/>
    </source>
</evidence>
<keyword evidence="4" id="KW-0175">Coiled coil</keyword>
<protein>
    <submittedName>
        <fullName evidence="5">NADP-dependent 3-hydroxy acid dehydrogenase YdfG</fullName>
    </submittedName>
</protein>
<evidence type="ECO:0000256" key="2">
    <source>
        <dbReference type="ARBA" id="ARBA00023002"/>
    </source>
</evidence>
<dbReference type="EMBL" id="QNRH01000003">
    <property type="protein sequence ID" value="RBO95547.1"/>
    <property type="molecule type" value="Genomic_DNA"/>
</dbReference>
<dbReference type="PANTHER" id="PTHR43976">
    <property type="entry name" value="SHORT CHAIN DEHYDROGENASE"/>
    <property type="match status" value="1"/>
</dbReference>
<dbReference type="PRINTS" id="PR00080">
    <property type="entry name" value="SDRFAMILY"/>
</dbReference>
<dbReference type="GO" id="GO:0016491">
    <property type="term" value="F:oxidoreductase activity"/>
    <property type="evidence" value="ECO:0007669"/>
    <property type="project" value="UniProtKB-KW"/>
</dbReference>
<comment type="similarity">
    <text evidence="1 3">Belongs to the short-chain dehydrogenases/reductases (SDR) family.</text>
</comment>
<dbReference type="InterPro" id="IPR036291">
    <property type="entry name" value="NAD(P)-bd_dom_sf"/>
</dbReference>
<name>A0A366DZS9_9HYPH</name>
<evidence type="ECO:0000313" key="5">
    <source>
        <dbReference type="EMBL" id="RBO95547.1"/>
    </source>
</evidence>
<dbReference type="InterPro" id="IPR002347">
    <property type="entry name" value="SDR_fam"/>
</dbReference>
<organism evidence="5 6">
    <name type="scientific">Pseudochrobactrum asaccharolyticum</name>
    <dbReference type="NCBI Taxonomy" id="354351"/>
    <lineage>
        <taxon>Bacteria</taxon>
        <taxon>Pseudomonadati</taxon>
        <taxon>Pseudomonadota</taxon>
        <taxon>Alphaproteobacteria</taxon>
        <taxon>Hyphomicrobiales</taxon>
        <taxon>Brucellaceae</taxon>
        <taxon>Pseudochrobactrum</taxon>
    </lineage>
</organism>
<dbReference type="InterPro" id="IPR051911">
    <property type="entry name" value="SDR_oxidoreductase"/>
</dbReference>
<dbReference type="Gene3D" id="3.40.50.720">
    <property type="entry name" value="NAD(P)-binding Rossmann-like Domain"/>
    <property type="match status" value="1"/>
</dbReference>
<evidence type="ECO:0000313" key="6">
    <source>
        <dbReference type="Proteomes" id="UP000252893"/>
    </source>
</evidence>
<proteinExistence type="inferred from homology"/>
<feature type="coiled-coil region" evidence="4">
    <location>
        <begin position="252"/>
        <end position="279"/>
    </location>
</feature>
<keyword evidence="2" id="KW-0560">Oxidoreductase</keyword>
<dbReference type="CDD" id="cd05374">
    <property type="entry name" value="17beta-HSD-like_SDR_c"/>
    <property type="match status" value="1"/>
</dbReference>
<sequence>MTAGAPLLKTWLITGASSGIGFSVTNQLLQRGHKVVALVRSPHKLKALSDQYPTTLFVLKLDLRQSDKIAPAIHHAFQLAGGIDILLSCAGYALVGAAEELDDTAIRAHITTNLLAPIYLAKAVLPYFRKQKSGHILHISSEGGQITYPSASIYHASKWGAEGFFDALAKEVQNLGIQVTLIEPGRIKTEFDNNAVIIEPLLDDYRKTTVGTYLRLLTMGRFPMIGDPDKVAQMIIKITTDKNSPLRLILGSDSYKNIIRETEKRLQTAKLQQQSSKNTDMNFIDDD</sequence>
<evidence type="ECO:0000256" key="3">
    <source>
        <dbReference type="RuleBase" id="RU000363"/>
    </source>
</evidence>
<dbReference type="Proteomes" id="UP000252893">
    <property type="component" value="Unassembled WGS sequence"/>
</dbReference>
<dbReference type="SUPFAM" id="SSF51735">
    <property type="entry name" value="NAD(P)-binding Rossmann-fold domains"/>
    <property type="match status" value="1"/>
</dbReference>
<gene>
    <name evidence="5" type="ORF">DFR47_103110</name>
</gene>
<evidence type="ECO:0000256" key="4">
    <source>
        <dbReference type="SAM" id="Coils"/>
    </source>
</evidence>
<comment type="caution">
    <text evidence="5">The sequence shown here is derived from an EMBL/GenBank/DDBJ whole genome shotgun (WGS) entry which is preliminary data.</text>
</comment>
<dbReference type="RefSeq" id="WP_113944096.1">
    <property type="nucleotide sequence ID" value="NZ_JBHEEG010000008.1"/>
</dbReference>
<dbReference type="OrthoDB" id="9793825at2"/>